<dbReference type="InterPro" id="IPR027417">
    <property type="entry name" value="P-loop_NTPase"/>
</dbReference>
<dbReference type="Proteomes" id="UP001597525">
    <property type="component" value="Unassembled WGS sequence"/>
</dbReference>
<dbReference type="Pfam" id="PF20469">
    <property type="entry name" value="OLD-like_TOPRIM"/>
    <property type="match status" value="1"/>
</dbReference>
<evidence type="ECO:0000259" key="2">
    <source>
        <dbReference type="Pfam" id="PF13304"/>
    </source>
</evidence>
<evidence type="ECO:0000313" key="5">
    <source>
        <dbReference type="Proteomes" id="UP001597525"/>
    </source>
</evidence>
<feature type="domain" description="OLD protein-like TOPRIM" evidence="3">
    <location>
        <begin position="370"/>
        <end position="438"/>
    </location>
</feature>
<dbReference type="InterPro" id="IPR003959">
    <property type="entry name" value="ATPase_AAA_core"/>
</dbReference>
<protein>
    <submittedName>
        <fullName evidence="4">ATP-dependent endonuclease</fullName>
    </submittedName>
</protein>
<dbReference type="Pfam" id="PF13175">
    <property type="entry name" value="AAA_15"/>
    <property type="match status" value="1"/>
</dbReference>
<dbReference type="PANTHER" id="PTHR43581">
    <property type="entry name" value="ATP/GTP PHOSPHATASE"/>
    <property type="match status" value="1"/>
</dbReference>
<keyword evidence="5" id="KW-1185">Reference proteome</keyword>
<proteinExistence type="predicted"/>
<name>A0ABW6BE74_9SPHI</name>
<dbReference type="SUPFAM" id="SSF52540">
    <property type="entry name" value="P-loop containing nucleoside triphosphate hydrolases"/>
    <property type="match status" value="1"/>
</dbReference>
<dbReference type="InterPro" id="IPR051396">
    <property type="entry name" value="Bact_Antivir_Def_Nuclease"/>
</dbReference>
<keyword evidence="4" id="KW-0255">Endonuclease</keyword>
<gene>
    <name evidence="4" type="ORF">ACFS7Y_02730</name>
</gene>
<dbReference type="PANTHER" id="PTHR43581:SF4">
    <property type="entry name" value="ATP_GTP PHOSPHATASE"/>
    <property type="match status" value="1"/>
</dbReference>
<keyword evidence="4" id="KW-0378">Hydrolase</keyword>
<dbReference type="InterPro" id="IPR034139">
    <property type="entry name" value="TOPRIM_OLD"/>
</dbReference>
<sequence length="578" mass="65506">MSKIVKLEIQNFRSIENLSLNFPHDQKLLCLIGRGDSGKTTILEAISAVLSSTWNLSFHDTDFYNVNYNKPIKITANIVGIPVKLLSDHKFGLNIRAFNKQSSEISDDILSLEDTAHWEPMLSVRLLVDKNLEPNWHIINERAQDDKPISAAERALLNCYMVSDNIDRHFSWNKGNPLYSLLKSAAQQPEDAEENSIVLESLRSAKNKIDEHGFEKLVEVTDMVKVQAAGLGLNIEKTSTTLDFKELSIRDNRISLHDDRIPFRLKGKGSKRLASLAIQSILVKDGGIMLVDEIEQGLEPDRAKQLIRELSDNGKGQIFITTHSRDVITELSIESLILILKDKSNSKIEGRDLSHIESLQRVVRACPEAFFAKKIIVCEGATEVGIMRSLDKYRKQIGKQQMSFEDCAYIDGGGSSFVERAEKIRKANLKSVIFCDSDDPIVNQKKEGLKALGIDLFDCDVDKCIEAQVFQDIPWGAIKQLLQYALVVHKSNDQIALEASIKAQFPHGYRFNQNWLEEDTSELRTALAKASVKKDKEWFKRIDHGEFLGSIIFEYFDQINERALLKQNFEGLINWIDN</sequence>
<evidence type="ECO:0000259" key="3">
    <source>
        <dbReference type="Pfam" id="PF20469"/>
    </source>
</evidence>
<dbReference type="EMBL" id="JBHUPB010000003">
    <property type="protein sequence ID" value="MFD2966281.1"/>
    <property type="molecule type" value="Genomic_DNA"/>
</dbReference>
<feature type="domain" description="ATPase AAA-type core" evidence="2">
    <location>
        <begin position="257"/>
        <end position="324"/>
    </location>
</feature>
<dbReference type="InterPro" id="IPR041685">
    <property type="entry name" value="AAA_GajA/Old/RecF-like"/>
</dbReference>
<evidence type="ECO:0000259" key="1">
    <source>
        <dbReference type="Pfam" id="PF13175"/>
    </source>
</evidence>
<dbReference type="Gene3D" id="3.40.50.300">
    <property type="entry name" value="P-loop containing nucleotide triphosphate hydrolases"/>
    <property type="match status" value="1"/>
</dbReference>
<feature type="domain" description="Endonuclease GajA/Old nuclease/RecF-like AAA" evidence="1">
    <location>
        <begin position="3"/>
        <end position="78"/>
    </location>
</feature>
<reference evidence="5" key="1">
    <citation type="journal article" date="2019" name="Int. J. Syst. Evol. Microbiol.">
        <title>The Global Catalogue of Microorganisms (GCM) 10K type strain sequencing project: providing services to taxonomists for standard genome sequencing and annotation.</title>
        <authorList>
            <consortium name="The Broad Institute Genomics Platform"/>
            <consortium name="The Broad Institute Genome Sequencing Center for Infectious Disease"/>
            <person name="Wu L."/>
            <person name="Ma J."/>
        </authorList>
    </citation>
    <scope>NUCLEOTIDE SEQUENCE [LARGE SCALE GENOMIC DNA]</scope>
    <source>
        <strain evidence="5">KCTC 22814</strain>
    </source>
</reference>
<organism evidence="4 5">
    <name type="scientific">Sphingobacterium bambusae</name>
    <dbReference type="NCBI Taxonomy" id="662858"/>
    <lineage>
        <taxon>Bacteria</taxon>
        <taxon>Pseudomonadati</taxon>
        <taxon>Bacteroidota</taxon>
        <taxon>Sphingobacteriia</taxon>
        <taxon>Sphingobacteriales</taxon>
        <taxon>Sphingobacteriaceae</taxon>
        <taxon>Sphingobacterium</taxon>
    </lineage>
</organism>
<dbReference type="CDD" id="cd00267">
    <property type="entry name" value="ABC_ATPase"/>
    <property type="match status" value="1"/>
</dbReference>
<comment type="caution">
    <text evidence="4">The sequence shown here is derived from an EMBL/GenBank/DDBJ whole genome shotgun (WGS) entry which is preliminary data.</text>
</comment>
<keyword evidence="4" id="KW-0540">Nuclease</keyword>
<evidence type="ECO:0000313" key="4">
    <source>
        <dbReference type="EMBL" id="MFD2966281.1"/>
    </source>
</evidence>
<dbReference type="Pfam" id="PF13304">
    <property type="entry name" value="AAA_21"/>
    <property type="match status" value="1"/>
</dbReference>
<dbReference type="GO" id="GO:0004519">
    <property type="term" value="F:endonuclease activity"/>
    <property type="evidence" value="ECO:0007669"/>
    <property type="project" value="UniProtKB-KW"/>
</dbReference>
<accession>A0ABW6BE74</accession>
<dbReference type="RefSeq" id="WP_320184071.1">
    <property type="nucleotide sequence ID" value="NZ_CP138332.1"/>
</dbReference>